<dbReference type="AlphaFoldDB" id="A0A8S4RGF0"/>
<dbReference type="InterPro" id="IPR010736">
    <property type="entry name" value="SHIPPO-rpt"/>
</dbReference>
<organism evidence="1 2">
    <name type="scientific">Pararge aegeria aegeria</name>
    <dbReference type="NCBI Taxonomy" id="348720"/>
    <lineage>
        <taxon>Eukaryota</taxon>
        <taxon>Metazoa</taxon>
        <taxon>Ecdysozoa</taxon>
        <taxon>Arthropoda</taxon>
        <taxon>Hexapoda</taxon>
        <taxon>Insecta</taxon>
        <taxon>Pterygota</taxon>
        <taxon>Neoptera</taxon>
        <taxon>Endopterygota</taxon>
        <taxon>Lepidoptera</taxon>
        <taxon>Glossata</taxon>
        <taxon>Ditrysia</taxon>
        <taxon>Papilionoidea</taxon>
        <taxon>Nymphalidae</taxon>
        <taxon>Satyrinae</taxon>
        <taxon>Satyrini</taxon>
        <taxon>Parargina</taxon>
        <taxon>Pararge</taxon>
    </lineage>
</organism>
<dbReference type="OrthoDB" id="429991at2759"/>
<evidence type="ECO:0000313" key="2">
    <source>
        <dbReference type="Proteomes" id="UP000838756"/>
    </source>
</evidence>
<keyword evidence="2" id="KW-1185">Reference proteome</keyword>
<comment type="caution">
    <text evidence="1">The sequence shown here is derived from an EMBL/GenBank/DDBJ whole genome shotgun (WGS) entry which is preliminary data.</text>
</comment>
<accession>A0A8S4RGF0</accession>
<evidence type="ECO:0000313" key="1">
    <source>
        <dbReference type="EMBL" id="CAH2236326.1"/>
    </source>
</evidence>
<dbReference type="Proteomes" id="UP000838756">
    <property type="component" value="Unassembled WGS sequence"/>
</dbReference>
<dbReference type="EMBL" id="CAKXAJ010025202">
    <property type="protein sequence ID" value="CAH2236326.1"/>
    <property type="molecule type" value="Genomic_DNA"/>
</dbReference>
<gene>
    <name evidence="1" type="primary">jg10708</name>
    <name evidence="1" type="ORF">PAEG_LOCUS13781</name>
</gene>
<reference evidence="1" key="1">
    <citation type="submission" date="2022-03" db="EMBL/GenBank/DDBJ databases">
        <authorList>
            <person name="Lindestad O."/>
        </authorList>
    </citation>
    <scope>NUCLEOTIDE SEQUENCE</scope>
</reference>
<proteinExistence type="predicted"/>
<protein>
    <submittedName>
        <fullName evidence="1">Jg10708 protein</fullName>
    </submittedName>
</protein>
<name>A0A8S4RGF0_9NEOP</name>
<sequence>MPWGWEFRAKLIKQIPAKPTQHRGKVLGELTGPGPMQYDAPEILGSHKIKLGLVSPRIEAPEAKTLTPGPAAYVPRTSIRYKRTPAFSIRPAARPPYEPWDQWTPSPNMYLPHQPGRKRPPAYTFGNALQKSVALNQMPCPGSHDPNFNYIRRTKPAFSFGAPYKSLREPQKPAPNAYCQKKVTELVFTFKLLELDKMVFTSTTPMDQNHLDSGTRIHSRKVTILYLKYQRDLVYLSVRCCCIETD</sequence>
<dbReference type="Pfam" id="PF07004">
    <property type="entry name" value="SHIPPO-rpt"/>
    <property type="match status" value="3"/>
</dbReference>